<evidence type="ECO:0000256" key="1">
    <source>
        <dbReference type="SAM" id="Coils"/>
    </source>
</evidence>
<keyword evidence="2" id="KW-0812">Transmembrane</keyword>
<feature type="transmembrane region" description="Helical" evidence="2">
    <location>
        <begin position="63"/>
        <end position="79"/>
    </location>
</feature>
<proteinExistence type="predicted"/>
<dbReference type="RefSeq" id="WP_309942992.1">
    <property type="nucleotide sequence ID" value="NZ_AP025307.1"/>
</dbReference>
<evidence type="ECO:0000256" key="2">
    <source>
        <dbReference type="SAM" id="Phobius"/>
    </source>
</evidence>
<keyword evidence="4" id="KW-1185">Reference proteome</keyword>
<feature type="transmembrane region" description="Helical" evidence="2">
    <location>
        <begin position="180"/>
        <end position="202"/>
    </location>
</feature>
<feature type="transmembrane region" description="Helical" evidence="2">
    <location>
        <begin position="208"/>
        <end position="231"/>
    </location>
</feature>
<dbReference type="Proteomes" id="UP001185092">
    <property type="component" value="Unassembled WGS sequence"/>
</dbReference>
<name>A0AAE3XTZ6_9BACT</name>
<feature type="transmembrane region" description="Helical" evidence="2">
    <location>
        <begin position="117"/>
        <end position="135"/>
    </location>
</feature>
<dbReference type="InterPro" id="IPR005240">
    <property type="entry name" value="DUF389"/>
</dbReference>
<gene>
    <name evidence="3" type="ORF">HNQ88_004933</name>
</gene>
<dbReference type="AlphaFoldDB" id="A0AAE3XTZ6"/>
<comment type="caution">
    <text evidence="3">The sequence shown here is derived from an EMBL/GenBank/DDBJ whole genome shotgun (WGS) entry which is preliminary data.</text>
</comment>
<accession>A0AAE3XTZ6</accession>
<evidence type="ECO:0000313" key="4">
    <source>
        <dbReference type="Proteomes" id="UP001185092"/>
    </source>
</evidence>
<protein>
    <submittedName>
        <fullName evidence="3">Hydrophobic protein (TIGR00271 family)</fullName>
    </submittedName>
</protein>
<feature type="coiled-coil region" evidence="1">
    <location>
        <begin position="366"/>
        <end position="393"/>
    </location>
</feature>
<keyword evidence="2" id="KW-1133">Transmembrane helix</keyword>
<organism evidence="3 4">
    <name type="scientific">Aureibacter tunicatorum</name>
    <dbReference type="NCBI Taxonomy" id="866807"/>
    <lineage>
        <taxon>Bacteria</taxon>
        <taxon>Pseudomonadati</taxon>
        <taxon>Bacteroidota</taxon>
        <taxon>Cytophagia</taxon>
        <taxon>Cytophagales</taxon>
        <taxon>Persicobacteraceae</taxon>
        <taxon>Aureibacter</taxon>
    </lineage>
</organism>
<reference evidence="3" key="1">
    <citation type="submission" date="2023-07" db="EMBL/GenBank/DDBJ databases">
        <title>Genomic Encyclopedia of Type Strains, Phase IV (KMG-IV): sequencing the most valuable type-strain genomes for metagenomic binning, comparative biology and taxonomic classification.</title>
        <authorList>
            <person name="Goeker M."/>
        </authorList>
    </citation>
    <scope>NUCLEOTIDE SEQUENCE</scope>
    <source>
        <strain evidence="3">DSM 26174</strain>
    </source>
</reference>
<dbReference type="Pfam" id="PF04087">
    <property type="entry name" value="DUF389"/>
    <property type="match status" value="1"/>
</dbReference>
<keyword evidence="1" id="KW-0175">Coiled coil</keyword>
<feature type="transmembrane region" description="Helical" evidence="2">
    <location>
        <begin position="85"/>
        <end position="105"/>
    </location>
</feature>
<dbReference type="EMBL" id="JAVDQD010000012">
    <property type="protein sequence ID" value="MDR6241846.1"/>
    <property type="molecule type" value="Genomic_DNA"/>
</dbReference>
<keyword evidence="2" id="KW-0472">Membrane</keyword>
<evidence type="ECO:0000313" key="3">
    <source>
        <dbReference type="EMBL" id="MDR6241846.1"/>
    </source>
</evidence>
<feature type="transmembrane region" description="Helical" evidence="2">
    <location>
        <begin position="155"/>
        <end position="173"/>
    </location>
</feature>
<dbReference type="PANTHER" id="PTHR20992:SF9">
    <property type="entry name" value="AT15442P-RELATED"/>
    <property type="match status" value="1"/>
</dbReference>
<feature type="transmembrane region" description="Helical" evidence="2">
    <location>
        <begin position="252"/>
        <end position="270"/>
    </location>
</feature>
<dbReference type="PANTHER" id="PTHR20992">
    <property type="entry name" value="AT15442P-RELATED"/>
    <property type="match status" value="1"/>
</dbReference>
<sequence>MNNNRFDKIKHIAYKNLVYRSFKSLWNYNKLVIDRIVNLAEDTDVNGTITNIQGGIVLKGSNLWMLICSTMIACIGLDVNSPAVIIGAMLVSPLMGPILGLGLSVGINDKESMFLSLRNLGVATGLSLMASFVYFKISPYGYLTDEMTSRTSPTILDAFVALFGGLAGIIAGSRSNNATAVPGVAIATALMPPLCTAGYGLATGDTQIFGGAFYLFFINTVLISISTYFIVRVLKFPLMKSIDEQKAKLAKRAVYAFLFILLVPSIYFLYTSLRSLSQDKIIEKFISNNIHEDLENGVRWSIREKSDSTQSLQVYYFGDYIEEDRTRKLEASLNDIFSGSLIFNYFPNKRIALDLTPTAAPPDKQKAQMAEDIERLSGNLRSMEMKLRNEISDSLSSRIENLNVRTEKTEIIDVMNEYKVLFPEISKISYGHMTTDGQDTLGENLTYIVKWKFLNKARISRHKTKEKLESYLNVKHGAAVDVIHL</sequence>